<evidence type="ECO:0000313" key="3">
    <source>
        <dbReference type="EMBL" id="CAH1431744.1"/>
    </source>
</evidence>
<keyword evidence="4" id="KW-1185">Reference proteome</keyword>
<dbReference type="PANTHER" id="PTHR11017">
    <property type="entry name" value="LEUCINE-RICH REPEAT-CONTAINING PROTEIN"/>
    <property type="match status" value="1"/>
</dbReference>
<dbReference type="Gene3D" id="3.40.50.300">
    <property type="entry name" value="P-loop containing nucleotide triphosphate hydrolases"/>
    <property type="match status" value="1"/>
</dbReference>
<gene>
    <name evidence="3" type="ORF">LVIROSA_LOCUS18446</name>
</gene>
<comment type="caution">
    <text evidence="3">The sequence shown here is derived from an EMBL/GenBank/DDBJ whole genome shotgun (WGS) entry which is preliminary data.</text>
</comment>
<evidence type="ECO:0000256" key="1">
    <source>
        <dbReference type="ARBA" id="ARBA00023027"/>
    </source>
</evidence>
<accession>A0AAU9N0D1</accession>
<dbReference type="Proteomes" id="UP001157418">
    <property type="component" value="Unassembled WGS sequence"/>
</dbReference>
<keyword evidence="1" id="KW-0520">NAD</keyword>
<dbReference type="Pfam" id="PF00931">
    <property type="entry name" value="NB-ARC"/>
    <property type="match status" value="1"/>
</dbReference>
<evidence type="ECO:0000259" key="2">
    <source>
        <dbReference type="PROSITE" id="PS50104"/>
    </source>
</evidence>
<dbReference type="InterPro" id="IPR035897">
    <property type="entry name" value="Toll_tir_struct_dom_sf"/>
</dbReference>
<dbReference type="Gene3D" id="3.40.50.10140">
    <property type="entry name" value="Toll/interleukin-1 receptor homology (TIR) domain"/>
    <property type="match status" value="1"/>
</dbReference>
<dbReference type="GO" id="GO:0006952">
    <property type="term" value="P:defense response"/>
    <property type="evidence" value="ECO:0007669"/>
    <property type="project" value="InterPro"/>
</dbReference>
<protein>
    <recommendedName>
        <fullName evidence="2">TIR domain-containing protein</fullName>
    </recommendedName>
</protein>
<feature type="domain" description="TIR" evidence="2">
    <location>
        <begin position="1"/>
        <end position="131"/>
    </location>
</feature>
<dbReference type="GO" id="GO:0043531">
    <property type="term" value="F:ADP binding"/>
    <property type="evidence" value="ECO:0007669"/>
    <property type="project" value="InterPro"/>
</dbReference>
<dbReference type="InterPro" id="IPR044974">
    <property type="entry name" value="Disease_R_plants"/>
</dbReference>
<sequence length="409" mass="46494">MGSSFSLGKDTRNNFTSHLYEALRRNNFDVFHDTSLRPGLVIGPQLLESIKQSRIFVVIFSTNYGDSKWCMDELAHMMYCVDRNSNQTILPIFLDVNPSDVGTQQGSYKEAFKYYETKFNQERVQNWREALRRAGELHGLHLQNDANGDHEELKDQIVEKVKNLIHGLDLNEEDIPLVGIESRIRDVISLLNIDGDDVRVVAICGAAGIGKTTVAKATYKRLTIHFKARHCCFLPDVKTVFGEPNGKVNLQKMLLSNLLQDDESRIRIGSYHQGIGKIERMIKDQKLLLVLDDVDNDEQLKILSMNRSLLGRGSRIIVTTTSRDGYVVGRLKPDAMHEPRLLDESESLEVFCWNAFGQDHPKEGFEKVSREAVCRGAGCVGLLKESAVRLGRFPVVEEWRWALKDMIMK</sequence>
<dbReference type="EMBL" id="CAKMRJ010003334">
    <property type="protein sequence ID" value="CAH1431744.1"/>
    <property type="molecule type" value="Genomic_DNA"/>
</dbReference>
<dbReference type="InterPro" id="IPR027417">
    <property type="entry name" value="P-loop_NTPase"/>
</dbReference>
<dbReference type="SUPFAM" id="SSF52200">
    <property type="entry name" value="Toll/Interleukin receptor TIR domain"/>
    <property type="match status" value="1"/>
</dbReference>
<proteinExistence type="predicted"/>
<dbReference type="SUPFAM" id="SSF52540">
    <property type="entry name" value="P-loop containing nucleoside triphosphate hydrolases"/>
    <property type="match status" value="1"/>
</dbReference>
<name>A0AAU9N0D1_9ASTR</name>
<organism evidence="3 4">
    <name type="scientific">Lactuca virosa</name>
    <dbReference type="NCBI Taxonomy" id="75947"/>
    <lineage>
        <taxon>Eukaryota</taxon>
        <taxon>Viridiplantae</taxon>
        <taxon>Streptophyta</taxon>
        <taxon>Embryophyta</taxon>
        <taxon>Tracheophyta</taxon>
        <taxon>Spermatophyta</taxon>
        <taxon>Magnoliopsida</taxon>
        <taxon>eudicotyledons</taxon>
        <taxon>Gunneridae</taxon>
        <taxon>Pentapetalae</taxon>
        <taxon>asterids</taxon>
        <taxon>campanulids</taxon>
        <taxon>Asterales</taxon>
        <taxon>Asteraceae</taxon>
        <taxon>Cichorioideae</taxon>
        <taxon>Cichorieae</taxon>
        <taxon>Lactucinae</taxon>
        <taxon>Lactuca</taxon>
    </lineage>
</organism>
<dbReference type="InterPro" id="IPR000157">
    <property type="entry name" value="TIR_dom"/>
</dbReference>
<dbReference type="FunFam" id="3.40.50.10140:FF:000007">
    <property type="entry name" value="Disease resistance protein (TIR-NBS-LRR class)"/>
    <property type="match status" value="1"/>
</dbReference>
<dbReference type="PROSITE" id="PS50104">
    <property type="entry name" value="TIR"/>
    <property type="match status" value="1"/>
</dbReference>
<dbReference type="SMART" id="SM00255">
    <property type="entry name" value="TIR"/>
    <property type="match status" value="1"/>
</dbReference>
<evidence type="ECO:0000313" key="4">
    <source>
        <dbReference type="Proteomes" id="UP001157418"/>
    </source>
</evidence>
<dbReference type="GO" id="GO:0007165">
    <property type="term" value="P:signal transduction"/>
    <property type="evidence" value="ECO:0007669"/>
    <property type="project" value="InterPro"/>
</dbReference>
<dbReference type="PANTHER" id="PTHR11017:SF385">
    <property type="entry name" value="DISEASE RESISTANCE PROTEIN (TIR-NBS-LRR CLASS)-RELATED"/>
    <property type="match status" value="1"/>
</dbReference>
<dbReference type="InterPro" id="IPR002182">
    <property type="entry name" value="NB-ARC"/>
</dbReference>
<dbReference type="PRINTS" id="PR00364">
    <property type="entry name" value="DISEASERSIST"/>
</dbReference>
<dbReference type="Pfam" id="PF01582">
    <property type="entry name" value="TIR"/>
    <property type="match status" value="1"/>
</dbReference>
<dbReference type="AlphaFoldDB" id="A0AAU9N0D1"/>
<reference evidence="3 4" key="1">
    <citation type="submission" date="2022-01" db="EMBL/GenBank/DDBJ databases">
        <authorList>
            <person name="Xiong W."/>
            <person name="Schranz E."/>
        </authorList>
    </citation>
    <scope>NUCLEOTIDE SEQUENCE [LARGE SCALE GENOMIC DNA]</scope>
</reference>